<evidence type="ECO:0000256" key="13">
    <source>
        <dbReference type="PIRSR" id="PIRSR634016-1"/>
    </source>
</evidence>
<dbReference type="InterPro" id="IPR034016">
    <property type="entry name" value="M1_APN-typ"/>
</dbReference>
<feature type="region of interest" description="Disordered" evidence="16">
    <location>
        <begin position="163"/>
        <end position="187"/>
    </location>
</feature>
<dbReference type="InterPro" id="IPR045357">
    <property type="entry name" value="Aminopeptidase_N-like_N"/>
</dbReference>
<dbReference type="SUPFAM" id="SSF55486">
    <property type="entry name" value="Metalloproteases ('zincins'), catalytic domain"/>
    <property type="match status" value="1"/>
</dbReference>
<feature type="region of interest" description="Disordered" evidence="16">
    <location>
        <begin position="1"/>
        <end position="29"/>
    </location>
</feature>
<feature type="region of interest" description="Disordered" evidence="16">
    <location>
        <begin position="219"/>
        <end position="248"/>
    </location>
</feature>
<evidence type="ECO:0000256" key="2">
    <source>
        <dbReference type="ARBA" id="ARBA00010136"/>
    </source>
</evidence>
<dbReference type="InterPro" id="IPR001930">
    <property type="entry name" value="Peptidase_M1"/>
</dbReference>
<keyword evidence="5" id="KW-0645">Protease</keyword>
<evidence type="ECO:0000313" key="22">
    <source>
        <dbReference type="EMBL" id="CAG9123895.1"/>
    </source>
</evidence>
<dbReference type="FunFam" id="1.10.390.10:FF:000006">
    <property type="entry name" value="Puromycin-sensitive aminopeptidase"/>
    <property type="match status" value="1"/>
</dbReference>
<keyword evidence="7" id="KW-0378">Hydrolase</keyword>
<comment type="similarity">
    <text evidence="2">Belongs to the peptidase M1 family.</text>
</comment>
<dbReference type="Proteomes" id="UP000095284">
    <property type="component" value="Unplaced"/>
</dbReference>
<dbReference type="InterPro" id="IPR024571">
    <property type="entry name" value="ERAP1-like_C_dom"/>
</dbReference>
<feature type="domain" description="Peptidase M1 membrane alanine aminopeptidase" evidence="18">
    <location>
        <begin position="627"/>
        <end position="837"/>
    </location>
</feature>
<dbReference type="EMBL" id="CAJFDI010000005">
    <property type="protein sequence ID" value="CAD5232056.1"/>
    <property type="molecule type" value="Genomic_DNA"/>
</dbReference>
<dbReference type="GO" id="GO:0043171">
    <property type="term" value="P:peptide catabolic process"/>
    <property type="evidence" value="ECO:0007669"/>
    <property type="project" value="TreeGrafter"/>
</dbReference>
<sequence>MEEDEPFTLEEVGSPTSSSSESMADVHVRRTPGPLLRTLRKLKFGRLFGEQSIATLEEIDLGDRRGLIAMTDYTKNRAQDIAGPGASHLRRLLNPLQIASETEEKREGEECKSCDNWSYLRDPGRCKFDDPDETTSQRPTSLALQMALRDFWEKSRDMIRTRPNSTHLDLREMSSTPTSSNSSLNGDLNFQAADESSELRDYRNALAIQLGCTLARKKKDPNIQNGTRGMSARVEAGGGASPIKKDAKPKDKVELSKSQLLAGLILTVAAVILAILITYTVTKESLSRTASYNRTGSSKNSHYSDEFDIVHFKPHEVPDLLPEETSEDAGPEPTAEELRLVQDLIPVWYNLSVKVYVPGFVPITPEKNLTFDGAMIIKFKVNNPTNRIELNSHALNFLTKTDLYQLQIDPKRARRAATNSTGSALIVSSNGTRQVSSEVTSEELSSESETPSAQGRVDSGIKVTAIRVNETLQKVVFDLDAQLQQGQEYYFLLPYSGPIDSKLSGLYLTQYTDPNGRQRYAAVTQMEPTDARRFAPCFDEPAFKAVWRLRVIHPVGSRAVSNALEIKEDEPTNDPDWLLTTFEETLPMSSYLLALVVSDFEFVEGHTKNNVRFRIWARKEALNETQYALQAGIKCLEFYEDYYGIPFPLAKQDMMAFPDFAAGAMENWGLVTYREKYLLYTPSLYSALQKVHVATVVAHELAHQWFGNLVTMKWWSDLWLNEGFATLMEYIGTAAISDNKLKMDEYFVNDALSSAFDRDARATSHPLFFDISKAEDVSEAFDAITYDKGASVLRMLRNVMGEKYFKKGVTIYLNRFKFKNAEHKDLWQALSEAVPDSLTDWAGDKFDVDDFAKLWTRQMGYPVIEVKRIDENKVELTQKRFKMDESALEKPRFRNAKYWYKWDIPLWYTINGTEKEMLWLHENQVLEVPEDTPLIVNSDSKGFYRVQYSKNTLESINRQLLSEHTKIGVKSRARIIDDTFTLAQAGRVPYQAALNLTIYLQKETEYLPWSMAMAGLESIEYYFGDEPEADYVRDYIKGLIKGLYDNISFENLNTTYLDDDKFFDTLLDTSIINRMCRNRDQNCVKKLMDMYFNDFVYPCQNADTMSSKCSRVPVPLRGLVYCEGVRSGSETDWDKMLSLYEKESVQVERERLMIALTCSRDTHILKKLLRITTNFNSTLIRMQDKSTVFDGVASTSPLGQQIAMDYFMDHWSQIYRDFKDQPSLLKSMVEAALGGTSSRVIEQVTKFMAQNERSTRNVDAFKQRLEILQTNKKWMDKNFQPLSVWFRDQNSKQERASA</sequence>
<evidence type="ECO:0000256" key="10">
    <source>
        <dbReference type="ARBA" id="ARBA00023136"/>
    </source>
</evidence>
<feature type="binding site" evidence="14">
    <location>
        <position position="699"/>
    </location>
    <ligand>
        <name>Zn(2+)</name>
        <dbReference type="ChEBI" id="CHEBI:29105"/>
        <note>catalytic</note>
    </ligand>
</feature>
<evidence type="ECO:0000313" key="24">
    <source>
        <dbReference type="Proteomes" id="UP000659654"/>
    </source>
</evidence>
<evidence type="ECO:0000256" key="9">
    <source>
        <dbReference type="ARBA" id="ARBA00023049"/>
    </source>
</evidence>
<evidence type="ECO:0000256" key="1">
    <source>
        <dbReference type="ARBA" id="ARBA00004236"/>
    </source>
</evidence>
<dbReference type="PANTHER" id="PTHR11533">
    <property type="entry name" value="PROTEASE M1 ZINC METALLOPROTEASE"/>
    <property type="match status" value="1"/>
</dbReference>
<keyword evidence="17" id="KW-0812">Transmembrane</keyword>
<gene>
    <name evidence="21" type="ORF">BXYJ_LOCUS12147</name>
</gene>
<dbReference type="PANTHER" id="PTHR11533:SF301">
    <property type="entry name" value="AMINOPEPTIDASE"/>
    <property type="match status" value="1"/>
</dbReference>
<dbReference type="Gene3D" id="1.10.390.10">
    <property type="entry name" value="Neutral Protease Domain 2"/>
    <property type="match status" value="1"/>
</dbReference>
<evidence type="ECO:0000256" key="16">
    <source>
        <dbReference type="SAM" id="MobiDB-lite"/>
    </source>
</evidence>
<feature type="active site" description="Proton acceptor" evidence="13">
    <location>
        <position position="700"/>
    </location>
</feature>
<feature type="binding site" evidence="14">
    <location>
        <position position="722"/>
    </location>
    <ligand>
        <name>Zn(2+)</name>
        <dbReference type="ChEBI" id="CHEBI:29105"/>
        <note>catalytic</note>
    </ligand>
</feature>
<evidence type="ECO:0000256" key="5">
    <source>
        <dbReference type="ARBA" id="ARBA00022670"/>
    </source>
</evidence>
<keyword evidence="17" id="KW-1133">Transmembrane helix</keyword>
<dbReference type="GO" id="GO:0005886">
    <property type="term" value="C:plasma membrane"/>
    <property type="evidence" value="ECO:0007669"/>
    <property type="project" value="UniProtKB-SubCell"/>
</dbReference>
<evidence type="ECO:0000256" key="4">
    <source>
        <dbReference type="ARBA" id="ARBA00022475"/>
    </source>
</evidence>
<evidence type="ECO:0000313" key="21">
    <source>
        <dbReference type="EMBL" id="CAD5232056.1"/>
    </source>
</evidence>
<dbReference type="GO" id="GO:0042277">
    <property type="term" value="F:peptide binding"/>
    <property type="evidence" value="ECO:0007669"/>
    <property type="project" value="TreeGrafter"/>
</dbReference>
<feature type="binding site" evidence="14">
    <location>
        <position position="703"/>
    </location>
    <ligand>
        <name>Zn(2+)</name>
        <dbReference type="ChEBI" id="CHEBI:29105"/>
        <note>catalytic</note>
    </ligand>
</feature>
<dbReference type="FunFam" id="1.25.50.20:FF:000001">
    <property type="entry name" value="Aminopeptidase"/>
    <property type="match status" value="1"/>
</dbReference>
<reference evidence="25" key="1">
    <citation type="submission" date="2016-11" db="UniProtKB">
        <authorList>
            <consortium name="WormBaseParasite"/>
        </authorList>
    </citation>
    <scope>IDENTIFICATION</scope>
</reference>
<proteinExistence type="inferred from homology"/>
<dbReference type="Pfam" id="PF17900">
    <property type="entry name" value="Peptidase_M1_N"/>
    <property type="match status" value="1"/>
</dbReference>
<evidence type="ECO:0000256" key="15">
    <source>
        <dbReference type="PIRSR" id="PIRSR634016-4"/>
    </source>
</evidence>
<comment type="cofactor">
    <cofactor evidence="14">
        <name>Zn(2+)</name>
        <dbReference type="ChEBI" id="CHEBI:29105"/>
    </cofactor>
    <text evidence="14">Binds 1 zinc ion per subunit.</text>
</comment>
<dbReference type="GO" id="GO:0005737">
    <property type="term" value="C:cytoplasm"/>
    <property type="evidence" value="ECO:0007669"/>
    <property type="project" value="TreeGrafter"/>
</dbReference>
<evidence type="ECO:0000256" key="3">
    <source>
        <dbReference type="ARBA" id="ARBA00022438"/>
    </source>
</evidence>
<dbReference type="Proteomes" id="UP000582659">
    <property type="component" value="Unassembled WGS sequence"/>
</dbReference>
<dbReference type="GO" id="GO:0006508">
    <property type="term" value="P:proteolysis"/>
    <property type="evidence" value="ECO:0007669"/>
    <property type="project" value="UniProtKB-KW"/>
</dbReference>
<dbReference type="InterPro" id="IPR027268">
    <property type="entry name" value="Peptidase_M4/M1_CTD_sf"/>
</dbReference>
<evidence type="ECO:0000259" key="19">
    <source>
        <dbReference type="Pfam" id="PF11838"/>
    </source>
</evidence>
<evidence type="ECO:0000313" key="25">
    <source>
        <dbReference type="WBParaSite" id="BXY_0221900.1"/>
    </source>
</evidence>
<name>A0A1I7RND3_BURXY</name>
<keyword evidence="12" id="KW-0325">Glycoprotein</keyword>
<dbReference type="GO" id="GO:0070006">
    <property type="term" value="F:metalloaminopeptidase activity"/>
    <property type="evidence" value="ECO:0007669"/>
    <property type="project" value="TreeGrafter"/>
</dbReference>
<feature type="compositionally biased region" description="Low complexity" evidence="16">
    <location>
        <begin position="174"/>
        <end position="183"/>
    </location>
</feature>
<keyword evidence="4" id="KW-1003">Cell membrane</keyword>
<dbReference type="Pfam" id="PF01433">
    <property type="entry name" value="Peptidase_M1"/>
    <property type="match status" value="1"/>
</dbReference>
<keyword evidence="11" id="KW-1015">Disulfide bond</keyword>
<dbReference type="CDD" id="cd09601">
    <property type="entry name" value="M1_APN-Q_like"/>
    <property type="match status" value="1"/>
</dbReference>
<dbReference type="SMR" id="A0A1I7RND3"/>
<feature type="domain" description="Aminopeptidase N-like N-terminal" evidence="20">
    <location>
        <begin position="459"/>
        <end position="592"/>
    </location>
</feature>
<evidence type="ECO:0000256" key="7">
    <source>
        <dbReference type="ARBA" id="ARBA00022801"/>
    </source>
</evidence>
<dbReference type="GO" id="GO:0005615">
    <property type="term" value="C:extracellular space"/>
    <property type="evidence" value="ECO:0007669"/>
    <property type="project" value="TreeGrafter"/>
</dbReference>
<keyword evidence="6 14" id="KW-0479">Metal-binding</keyword>
<evidence type="ECO:0000259" key="18">
    <source>
        <dbReference type="Pfam" id="PF01433"/>
    </source>
</evidence>
<evidence type="ECO:0000256" key="11">
    <source>
        <dbReference type="ARBA" id="ARBA00023157"/>
    </source>
</evidence>
<dbReference type="InterPro" id="IPR050344">
    <property type="entry name" value="Peptidase_M1_aminopeptidases"/>
</dbReference>
<evidence type="ECO:0000256" key="8">
    <source>
        <dbReference type="ARBA" id="ARBA00022833"/>
    </source>
</evidence>
<organism evidence="23 25">
    <name type="scientific">Bursaphelenchus xylophilus</name>
    <name type="common">Pinewood nematode worm</name>
    <name type="synonym">Aphelenchoides xylophilus</name>
    <dbReference type="NCBI Taxonomy" id="6326"/>
    <lineage>
        <taxon>Eukaryota</taxon>
        <taxon>Metazoa</taxon>
        <taxon>Ecdysozoa</taxon>
        <taxon>Nematoda</taxon>
        <taxon>Chromadorea</taxon>
        <taxon>Rhabditida</taxon>
        <taxon>Tylenchina</taxon>
        <taxon>Tylenchomorpha</taxon>
        <taxon>Aphelenchoidea</taxon>
        <taxon>Aphelenchoididae</taxon>
        <taxon>Bursaphelenchus</taxon>
    </lineage>
</organism>
<evidence type="ECO:0000256" key="12">
    <source>
        <dbReference type="ARBA" id="ARBA00023180"/>
    </source>
</evidence>
<dbReference type="Proteomes" id="UP000659654">
    <property type="component" value="Unassembled WGS sequence"/>
</dbReference>
<dbReference type="EMBL" id="CAJFCV020000005">
    <property type="protein sequence ID" value="CAG9123895.1"/>
    <property type="molecule type" value="Genomic_DNA"/>
</dbReference>
<keyword evidence="9" id="KW-0482">Metalloprotease</keyword>
<evidence type="ECO:0000313" key="23">
    <source>
        <dbReference type="Proteomes" id="UP000095284"/>
    </source>
</evidence>
<keyword evidence="10 17" id="KW-0472">Membrane</keyword>
<dbReference type="FunFam" id="2.60.40.1910:FF:000006">
    <property type="entry name" value="Aminopeptidase"/>
    <property type="match status" value="1"/>
</dbReference>
<dbReference type="SUPFAM" id="SSF63737">
    <property type="entry name" value="Leukotriene A4 hydrolase N-terminal domain"/>
    <property type="match status" value="1"/>
</dbReference>
<keyword evidence="8 14" id="KW-0862">Zinc</keyword>
<evidence type="ECO:0000259" key="20">
    <source>
        <dbReference type="Pfam" id="PF17900"/>
    </source>
</evidence>
<evidence type="ECO:0000256" key="14">
    <source>
        <dbReference type="PIRSR" id="PIRSR634016-3"/>
    </source>
</evidence>
<accession>A0A1I7RND3</accession>
<reference evidence="22" key="2">
    <citation type="submission" date="2020-08" db="EMBL/GenBank/DDBJ databases">
        <authorList>
            <person name="Kikuchi T."/>
        </authorList>
    </citation>
    <scope>NUCLEOTIDE SEQUENCE</scope>
    <source>
        <strain evidence="21">Ka4C1</strain>
    </source>
</reference>
<comment type="subcellular location">
    <subcellularLocation>
        <location evidence="1">Cell membrane</location>
    </subcellularLocation>
</comment>
<evidence type="ECO:0000256" key="17">
    <source>
        <dbReference type="SAM" id="Phobius"/>
    </source>
</evidence>
<dbReference type="WBParaSite" id="BXY_0221900.1">
    <property type="protein sequence ID" value="BXY_0221900.1"/>
    <property type="gene ID" value="BXY_0221900"/>
</dbReference>
<feature type="site" description="Transition state stabilizer" evidence="15">
    <location>
        <position position="786"/>
    </location>
</feature>
<dbReference type="GO" id="GO:0008270">
    <property type="term" value="F:zinc ion binding"/>
    <property type="evidence" value="ECO:0007669"/>
    <property type="project" value="InterPro"/>
</dbReference>
<dbReference type="InterPro" id="IPR014782">
    <property type="entry name" value="Peptidase_M1_dom"/>
</dbReference>
<feature type="domain" description="ERAP1-like C-terminal" evidence="19">
    <location>
        <begin position="934"/>
        <end position="1268"/>
    </location>
</feature>
<feature type="transmembrane region" description="Helical" evidence="17">
    <location>
        <begin position="260"/>
        <end position="281"/>
    </location>
</feature>
<keyword evidence="3" id="KW-0031">Aminopeptidase</keyword>
<feature type="region of interest" description="Disordered" evidence="16">
    <location>
        <begin position="429"/>
        <end position="456"/>
    </location>
</feature>
<dbReference type="Gene3D" id="1.25.50.20">
    <property type="match status" value="1"/>
</dbReference>
<dbReference type="OrthoDB" id="10031169at2759"/>
<protein>
    <submittedName>
        <fullName evidence="21">(pine wood nematode) hypothetical protein</fullName>
    </submittedName>
</protein>
<dbReference type="PRINTS" id="PR00756">
    <property type="entry name" value="ALADIPTASE"/>
</dbReference>
<dbReference type="Pfam" id="PF11838">
    <property type="entry name" value="ERAP1_C"/>
    <property type="match status" value="1"/>
</dbReference>
<dbReference type="Gene3D" id="2.60.40.1910">
    <property type="match status" value="1"/>
</dbReference>
<keyword evidence="24" id="KW-1185">Reference proteome</keyword>
<dbReference type="Gene3D" id="2.60.40.1730">
    <property type="entry name" value="tricorn interacting facor f3 domain"/>
    <property type="match status" value="1"/>
</dbReference>
<dbReference type="eggNOG" id="KOG1046">
    <property type="taxonomic scope" value="Eukaryota"/>
</dbReference>
<dbReference type="InterPro" id="IPR042097">
    <property type="entry name" value="Aminopeptidase_N-like_N_sf"/>
</dbReference>
<evidence type="ECO:0000256" key="6">
    <source>
        <dbReference type="ARBA" id="ARBA00022723"/>
    </source>
</evidence>